<name>A0AA88S592_9ASTE</name>
<dbReference type="PROSITE" id="PS00107">
    <property type="entry name" value="PROTEIN_KINASE_ATP"/>
    <property type="match status" value="1"/>
</dbReference>
<dbReference type="InterPro" id="IPR000719">
    <property type="entry name" value="Prot_kinase_dom"/>
</dbReference>
<proteinExistence type="inferred from homology"/>
<evidence type="ECO:0000313" key="10">
    <source>
        <dbReference type="EMBL" id="KAK2992186.1"/>
    </source>
</evidence>
<keyword evidence="1 7" id="KW-0723">Serine/threonine-protein kinase</keyword>
<feature type="domain" description="Protein kinase" evidence="9">
    <location>
        <begin position="57"/>
        <end position="341"/>
    </location>
</feature>
<keyword evidence="5 6" id="KW-0067">ATP-binding</keyword>
<evidence type="ECO:0000256" key="6">
    <source>
        <dbReference type="PROSITE-ProRule" id="PRU10141"/>
    </source>
</evidence>
<evidence type="ECO:0000256" key="4">
    <source>
        <dbReference type="ARBA" id="ARBA00022777"/>
    </source>
</evidence>
<dbReference type="PANTHER" id="PTHR47973">
    <property type="entry name" value="CYSTEINE-RICH RECEPTOR-LIKE PROTEIN KINASE 3"/>
    <property type="match status" value="1"/>
</dbReference>
<evidence type="ECO:0000256" key="1">
    <source>
        <dbReference type="ARBA" id="ARBA00022527"/>
    </source>
</evidence>
<dbReference type="InterPro" id="IPR008271">
    <property type="entry name" value="Ser/Thr_kinase_AS"/>
</dbReference>
<keyword evidence="4" id="KW-0418">Kinase</keyword>
<evidence type="ECO:0000256" key="3">
    <source>
        <dbReference type="ARBA" id="ARBA00022741"/>
    </source>
</evidence>
<evidence type="ECO:0000313" key="11">
    <source>
        <dbReference type="Proteomes" id="UP001187471"/>
    </source>
</evidence>
<dbReference type="Proteomes" id="UP001187471">
    <property type="component" value="Unassembled WGS sequence"/>
</dbReference>
<dbReference type="SMART" id="SM00220">
    <property type="entry name" value="S_TKc"/>
    <property type="match status" value="1"/>
</dbReference>
<dbReference type="FunFam" id="1.10.510.10:FF:000769">
    <property type="entry name" value="Uncharacterized protein"/>
    <property type="match status" value="1"/>
</dbReference>
<dbReference type="SUPFAM" id="SSF56112">
    <property type="entry name" value="Protein kinase-like (PK-like)"/>
    <property type="match status" value="1"/>
</dbReference>
<keyword evidence="11" id="KW-1185">Reference proteome</keyword>
<dbReference type="PIRSF" id="PIRSF000654">
    <property type="entry name" value="Integrin-linked_kinase"/>
    <property type="match status" value="1"/>
</dbReference>
<evidence type="ECO:0000259" key="9">
    <source>
        <dbReference type="PROSITE" id="PS50011"/>
    </source>
</evidence>
<dbReference type="GO" id="GO:0004674">
    <property type="term" value="F:protein serine/threonine kinase activity"/>
    <property type="evidence" value="ECO:0007669"/>
    <property type="project" value="UniProtKB-KW"/>
</dbReference>
<protein>
    <recommendedName>
        <fullName evidence="9">Protein kinase domain-containing protein</fullName>
    </recommendedName>
</protein>
<evidence type="ECO:0000256" key="8">
    <source>
        <dbReference type="SAM" id="MobiDB-lite"/>
    </source>
</evidence>
<sequence>MRPGINCALPYALGKSTVREHERPDSQKRPGPNDEKHIELPCGPISVRQIIKATQNFSTKMEIGRGGFGMVYKAQLHGQVVAVKKLSTPSKQKLKEFNTEVHALSSLKHENLVQLFGAYSGEELHLLIYEYMEHNSIAEALSGTRSSLKLDWETRYEICLGIAKGLKYIHEESTIKFVHRDIKAQNILLGGTDGNLKAKISDFGLAMLFEEEDEIMVSRVAGTHGYLAPEYAMRGILSQKADVYNFGVLLLEIVSGKSNTVSRPIQETVFLLDTAYVYNKQGMLAELADKDLSNCYDFPQAMRILSLAMICTSLIPSLRPTMSEVVSVLQDEKTVPASPWRPSE</sequence>
<comment type="caution">
    <text evidence="10">The sequence shown here is derived from an EMBL/GenBank/DDBJ whole genome shotgun (WGS) entry which is preliminary data.</text>
</comment>
<dbReference type="InterPro" id="IPR052059">
    <property type="entry name" value="CR_Ser/Thr_kinase"/>
</dbReference>
<dbReference type="InterPro" id="IPR001245">
    <property type="entry name" value="Ser-Thr/Tyr_kinase_cat_dom"/>
</dbReference>
<keyword evidence="2" id="KW-0808">Transferase</keyword>
<dbReference type="GO" id="GO:0005524">
    <property type="term" value="F:ATP binding"/>
    <property type="evidence" value="ECO:0007669"/>
    <property type="project" value="UniProtKB-UniRule"/>
</dbReference>
<feature type="binding site" evidence="6">
    <location>
        <position position="85"/>
    </location>
    <ligand>
        <name>ATP</name>
        <dbReference type="ChEBI" id="CHEBI:30616"/>
    </ligand>
</feature>
<comment type="similarity">
    <text evidence="7">Belongs to the protein kinase superfamily.</text>
</comment>
<evidence type="ECO:0000256" key="5">
    <source>
        <dbReference type="ARBA" id="ARBA00022840"/>
    </source>
</evidence>
<keyword evidence="3 6" id="KW-0547">Nucleotide-binding</keyword>
<evidence type="ECO:0000256" key="2">
    <source>
        <dbReference type="ARBA" id="ARBA00022679"/>
    </source>
</evidence>
<feature type="region of interest" description="Disordered" evidence="8">
    <location>
        <begin position="16"/>
        <end position="37"/>
    </location>
</feature>
<dbReference type="Gene3D" id="3.30.200.20">
    <property type="entry name" value="Phosphorylase Kinase, domain 1"/>
    <property type="match status" value="1"/>
</dbReference>
<dbReference type="InterPro" id="IPR011009">
    <property type="entry name" value="Kinase-like_dom_sf"/>
</dbReference>
<dbReference type="PROSITE" id="PS50011">
    <property type="entry name" value="PROTEIN_KINASE_DOM"/>
    <property type="match status" value="1"/>
</dbReference>
<organism evidence="10 11">
    <name type="scientific">Escallonia rubra</name>
    <dbReference type="NCBI Taxonomy" id="112253"/>
    <lineage>
        <taxon>Eukaryota</taxon>
        <taxon>Viridiplantae</taxon>
        <taxon>Streptophyta</taxon>
        <taxon>Embryophyta</taxon>
        <taxon>Tracheophyta</taxon>
        <taxon>Spermatophyta</taxon>
        <taxon>Magnoliopsida</taxon>
        <taxon>eudicotyledons</taxon>
        <taxon>Gunneridae</taxon>
        <taxon>Pentapetalae</taxon>
        <taxon>asterids</taxon>
        <taxon>campanulids</taxon>
        <taxon>Escalloniales</taxon>
        <taxon>Escalloniaceae</taxon>
        <taxon>Escallonia</taxon>
    </lineage>
</organism>
<dbReference type="EMBL" id="JAVXUO010000425">
    <property type="protein sequence ID" value="KAK2992186.1"/>
    <property type="molecule type" value="Genomic_DNA"/>
</dbReference>
<reference evidence="10" key="1">
    <citation type="submission" date="2022-12" db="EMBL/GenBank/DDBJ databases">
        <title>Draft genome assemblies for two species of Escallonia (Escalloniales).</title>
        <authorList>
            <person name="Chanderbali A."/>
            <person name="Dervinis C."/>
            <person name="Anghel I."/>
            <person name="Soltis D."/>
            <person name="Soltis P."/>
            <person name="Zapata F."/>
        </authorList>
    </citation>
    <scope>NUCLEOTIDE SEQUENCE</scope>
    <source>
        <strain evidence="10">UCBG92.1500</strain>
        <tissue evidence="10">Leaf</tissue>
    </source>
</reference>
<dbReference type="PROSITE" id="PS00108">
    <property type="entry name" value="PROTEIN_KINASE_ST"/>
    <property type="match status" value="1"/>
</dbReference>
<dbReference type="InterPro" id="IPR017441">
    <property type="entry name" value="Protein_kinase_ATP_BS"/>
</dbReference>
<gene>
    <name evidence="10" type="ORF">RJ640_005673</name>
</gene>
<dbReference type="AlphaFoldDB" id="A0AA88S592"/>
<evidence type="ECO:0000256" key="7">
    <source>
        <dbReference type="RuleBase" id="RU000304"/>
    </source>
</evidence>
<dbReference type="Pfam" id="PF07714">
    <property type="entry name" value="PK_Tyr_Ser-Thr"/>
    <property type="match status" value="1"/>
</dbReference>
<accession>A0AA88S592</accession>
<dbReference type="Gene3D" id="1.10.510.10">
    <property type="entry name" value="Transferase(Phosphotransferase) domain 1"/>
    <property type="match status" value="1"/>
</dbReference>
<feature type="compositionally biased region" description="Basic and acidic residues" evidence="8">
    <location>
        <begin position="17"/>
        <end position="37"/>
    </location>
</feature>